<evidence type="ECO:0000313" key="2">
    <source>
        <dbReference type="EMBL" id="CBW75542.1"/>
    </source>
</evidence>
<protein>
    <submittedName>
        <fullName evidence="2">Transposase</fullName>
    </submittedName>
</protein>
<sequence>MPELGSSMTTFYKWRSKYSGMDVPLIAALSGLTRSSPVNMQIASRNTPIALFRLIWLASATFITNYGMH</sequence>
<dbReference type="AlphaFoldDB" id="E5ASF8"/>
<organism evidence="2 3">
    <name type="scientific">Mycetohabitans rhizoxinica (strain DSM 19002 / CIP 109453 / HKI 454)</name>
    <name type="common">Paraburkholderia rhizoxinica</name>
    <dbReference type="NCBI Taxonomy" id="882378"/>
    <lineage>
        <taxon>Bacteria</taxon>
        <taxon>Pseudomonadati</taxon>
        <taxon>Pseudomonadota</taxon>
        <taxon>Betaproteobacteria</taxon>
        <taxon>Burkholderiales</taxon>
        <taxon>Burkholderiaceae</taxon>
        <taxon>Mycetohabitans</taxon>
    </lineage>
</organism>
<accession>E5ASF8</accession>
<reference evidence="2 3" key="1">
    <citation type="journal article" date="2011" name="J. Bacteriol.">
        <title>Complete genome sequence of Burkholderia rhizoxinica, an endosymbiont of Rhizopus microsporus.</title>
        <authorList>
            <person name="Lackner G."/>
            <person name="Moebius N."/>
            <person name="Partida-Martinez L."/>
            <person name="Hertweck C."/>
        </authorList>
    </citation>
    <scope>NUCLEOTIDE SEQUENCE [LARGE SCALE GENOMIC DNA]</scope>
    <source>
        <strain evidence="3">DSM 19002 / CIP 109453 / HKI 454</strain>
    </source>
</reference>
<dbReference type="Proteomes" id="UP000007437">
    <property type="component" value="Chromosome"/>
</dbReference>
<evidence type="ECO:0000313" key="3">
    <source>
        <dbReference type="Proteomes" id="UP000007437"/>
    </source>
</evidence>
<dbReference type="EMBL" id="FR687359">
    <property type="protein sequence ID" value="CBW75542.1"/>
    <property type="molecule type" value="Genomic_DNA"/>
</dbReference>
<dbReference type="HOGENOM" id="CLU_2767979_0_0_4"/>
<dbReference type="KEGG" id="brh:RBRH_01544"/>
<keyword evidence="1" id="KW-0812">Transmembrane</keyword>
<dbReference type="STRING" id="882378.RBRH_01544"/>
<feature type="transmembrane region" description="Helical" evidence="1">
    <location>
        <begin position="50"/>
        <end position="68"/>
    </location>
</feature>
<proteinExistence type="predicted"/>
<name>E5ASF8_MYCRK</name>
<gene>
    <name evidence="2" type="ordered locus">RBRH_01544</name>
</gene>
<keyword evidence="1" id="KW-1133">Transmembrane helix</keyword>
<keyword evidence="1" id="KW-0472">Membrane</keyword>
<evidence type="ECO:0000256" key="1">
    <source>
        <dbReference type="SAM" id="Phobius"/>
    </source>
</evidence>